<dbReference type="Proteomes" id="UP000280346">
    <property type="component" value="Unassembled WGS sequence"/>
</dbReference>
<accession>A0A433J1C4</accession>
<organism evidence="1 2">
    <name type="scientific">Azospirillum doebereinerae</name>
    <dbReference type="NCBI Taxonomy" id="92933"/>
    <lineage>
        <taxon>Bacteria</taxon>
        <taxon>Pseudomonadati</taxon>
        <taxon>Pseudomonadota</taxon>
        <taxon>Alphaproteobacteria</taxon>
        <taxon>Rhodospirillales</taxon>
        <taxon>Azospirillaceae</taxon>
        <taxon>Azospirillum</taxon>
    </lineage>
</organism>
<proteinExistence type="predicted"/>
<dbReference type="AlphaFoldDB" id="A0A433J1C4"/>
<protein>
    <submittedName>
        <fullName evidence="1">Uncharacterized protein</fullName>
    </submittedName>
</protein>
<gene>
    <name evidence="1" type="ORF">EJ913_27145</name>
</gene>
<dbReference type="OrthoDB" id="7301376at2"/>
<evidence type="ECO:0000313" key="2">
    <source>
        <dbReference type="Proteomes" id="UP000280346"/>
    </source>
</evidence>
<sequence length="266" mass="29873">MALAYVRPDDHRLALDLEALLTWAIRDQQADRTGAALHPAEAIAHYGLLYGLPTGAGVYRTGISADGCAVIANRFEMGADIDGGGAIRGIPPRVHPDAELVAEALEWLPSSERRVIQDHARHTDRPVWLPLVSPLGKTLRPGHKPGRYRHIVADVGWEATPRQSEIAQRYFDRGVSLFDRLGRRRIVEEERGFQFRILGNGTRQVLTEWCPLEPKHSAEEIAQANEDYAFWHGAMEALHARLRARPMRDHRLTAFTAPARPWDDNP</sequence>
<dbReference type="RefSeq" id="WP_127003841.1">
    <property type="nucleotide sequence ID" value="NZ_JBNPXW010000008.1"/>
</dbReference>
<dbReference type="EMBL" id="RZIJ01000031">
    <property type="protein sequence ID" value="RUQ64002.1"/>
    <property type="molecule type" value="Genomic_DNA"/>
</dbReference>
<comment type="caution">
    <text evidence="1">The sequence shown here is derived from an EMBL/GenBank/DDBJ whole genome shotgun (WGS) entry which is preliminary data.</text>
</comment>
<evidence type="ECO:0000313" key="1">
    <source>
        <dbReference type="EMBL" id="RUQ64002.1"/>
    </source>
</evidence>
<name>A0A433J1C4_9PROT</name>
<reference evidence="1 2" key="1">
    <citation type="submission" date="2018-12" db="EMBL/GenBank/DDBJ databases">
        <authorList>
            <person name="Yang Y."/>
        </authorList>
    </citation>
    <scope>NUCLEOTIDE SEQUENCE [LARGE SCALE GENOMIC DNA]</scope>
    <source>
        <strain evidence="1 2">GSF71</strain>
    </source>
</reference>
<keyword evidence="2" id="KW-1185">Reference proteome</keyword>